<dbReference type="Proteomes" id="UP000836597">
    <property type="component" value="Chromosome"/>
</dbReference>
<sequence length="444" mass="51118">MIMNLTGWLGTVLGFVAVILLLYTLLPDFFLHRLGLGCRKRQYTPGVTLTFDDGPDPVVTPRLLDVLARSQVRAVFFVVAERAQRYPELVRRMVAEGHALGIHSLSHRYAWFTGPRRTWREWEEADRVLTELSGRAVEWVRPPWGTFNLLTWWWMNRRGKRAVLWNVEGHDWQKERSVQSIVERILRRVNEGSIIVLHDGSASPGERVRVVPVVEELCRRIGRDLMLPVLPLEFPDWSFGRRTGFILWEKWEHFFAARYRVERIDAMNIFRLAKTTYHGPELRAQSGELLARAGDTVGEIHLDNIRLQAKGADAQKIATKALRIAKESFPVLARYVAESPEYADIKIFLGLSMMYRAVRVFGFEVQDVEATLGMRWIAFLQKVIMSVYHPAGQARLNQRLGKEPKLVWIEKKKLIELWAGPEKRASAGRSLKREGQAKEDGSVC</sequence>
<dbReference type="PANTHER" id="PTHR10587">
    <property type="entry name" value="GLYCOSYL TRANSFERASE-RELATED"/>
    <property type="match status" value="1"/>
</dbReference>
<feature type="domain" description="NodB homology" evidence="3">
    <location>
        <begin position="45"/>
        <end position="240"/>
    </location>
</feature>
<feature type="region of interest" description="Disordered" evidence="1">
    <location>
        <begin position="423"/>
        <end position="444"/>
    </location>
</feature>
<evidence type="ECO:0000256" key="2">
    <source>
        <dbReference type="SAM" id="Phobius"/>
    </source>
</evidence>
<dbReference type="PROSITE" id="PS51677">
    <property type="entry name" value="NODB"/>
    <property type="match status" value="1"/>
</dbReference>
<name>A0A8S0XUI2_9FIRM</name>
<keyword evidence="4" id="KW-0378">Hydrolase</keyword>
<dbReference type="AlphaFoldDB" id="A0A8S0XUI2"/>
<evidence type="ECO:0000313" key="6">
    <source>
        <dbReference type="Proteomes" id="UP001071230"/>
    </source>
</evidence>
<accession>A0A8S0XUI2</accession>
<gene>
    <name evidence="4" type="ORF">DEACI_0079</name>
    <name evidence="5" type="ORF">DEACI_1189</name>
</gene>
<dbReference type="Proteomes" id="UP001071230">
    <property type="component" value="Unassembled WGS sequence"/>
</dbReference>
<keyword evidence="2" id="KW-0472">Membrane</keyword>
<dbReference type="InterPro" id="IPR002509">
    <property type="entry name" value="NODB_dom"/>
</dbReference>
<dbReference type="Gene3D" id="3.20.20.370">
    <property type="entry name" value="Glycoside hydrolase/deacetylase"/>
    <property type="match status" value="1"/>
</dbReference>
<evidence type="ECO:0000313" key="4">
    <source>
        <dbReference type="EMBL" id="CAA7599457.1"/>
    </source>
</evidence>
<protein>
    <submittedName>
        <fullName evidence="4">Glycoside hydrolase/deacetylase, beta/alpha-barrel</fullName>
        <ecNumber evidence="4">3.5.-.-</ecNumber>
    </submittedName>
    <submittedName>
        <fullName evidence="5">Polysaccharide deacetylase protein</fullName>
    </submittedName>
</protein>
<proteinExistence type="predicted"/>
<dbReference type="RefSeq" id="WP_240983262.1">
    <property type="nucleotide sequence ID" value="NZ_CDGJ01000033.1"/>
</dbReference>
<dbReference type="KEGG" id="aacx:DEACI_0079"/>
<dbReference type="CDD" id="cd10959">
    <property type="entry name" value="CE4_NodB_like_3"/>
    <property type="match status" value="1"/>
</dbReference>
<dbReference type="InterPro" id="IPR054467">
    <property type="entry name" value="YkoP-like_dom"/>
</dbReference>
<evidence type="ECO:0000313" key="5">
    <source>
        <dbReference type="EMBL" id="CEJ06738.1"/>
    </source>
</evidence>
<dbReference type="Pfam" id="PF22790">
    <property type="entry name" value="YkoP"/>
    <property type="match status" value="1"/>
</dbReference>
<dbReference type="PANTHER" id="PTHR10587:SF137">
    <property type="entry name" value="4-DEOXY-4-FORMAMIDO-L-ARABINOSE-PHOSPHOUNDECAPRENOL DEFORMYLASE ARND-RELATED"/>
    <property type="match status" value="1"/>
</dbReference>
<reference evidence="4" key="2">
    <citation type="submission" date="2020-01" db="EMBL/GenBank/DDBJ databases">
        <authorList>
            <person name="Hornung B."/>
        </authorList>
    </citation>
    <scope>NUCLEOTIDE SEQUENCE</scope>
    <source>
        <strain evidence="4">PacBioINE</strain>
    </source>
</reference>
<dbReference type="GO" id="GO:0005975">
    <property type="term" value="P:carbohydrate metabolic process"/>
    <property type="evidence" value="ECO:0007669"/>
    <property type="project" value="InterPro"/>
</dbReference>
<dbReference type="EMBL" id="LR746496">
    <property type="protein sequence ID" value="CAA7599457.1"/>
    <property type="molecule type" value="Genomic_DNA"/>
</dbReference>
<evidence type="ECO:0000256" key="1">
    <source>
        <dbReference type="SAM" id="MobiDB-lite"/>
    </source>
</evidence>
<dbReference type="InterPro" id="IPR050248">
    <property type="entry name" value="Polysacc_deacetylase_ArnD"/>
</dbReference>
<organism evidence="4">
    <name type="scientific">Acididesulfobacillus acetoxydans</name>
    <dbReference type="NCBI Taxonomy" id="1561005"/>
    <lineage>
        <taxon>Bacteria</taxon>
        <taxon>Bacillati</taxon>
        <taxon>Bacillota</taxon>
        <taxon>Clostridia</taxon>
        <taxon>Eubacteriales</taxon>
        <taxon>Peptococcaceae</taxon>
        <taxon>Acididesulfobacillus</taxon>
    </lineage>
</organism>
<dbReference type="Pfam" id="PF01522">
    <property type="entry name" value="Polysacc_deac_1"/>
    <property type="match status" value="1"/>
</dbReference>
<keyword evidence="6" id="KW-1185">Reference proteome</keyword>
<dbReference type="EMBL" id="CDGJ01000033">
    <property type="protein sequence ID" value="CEJ06738.1"/>
    <property type="molecule type" value="Genomic_DNA"/>
</dbReference>
<keyword evidence="2" id="KW-1133">Transmembrane helix</keyword>
<reference evidence="5" key="1">
    <citation type="submission" date="2014-11" db="EMBL/GenBank/DDBJ databases">
        <authorList>
            <person name="Hornung B.V."/>
        </authorList>
    </citation>
    <scope>NUCLEOTIDE SEQUENCE</scope>
    <source>
        <strain evidence="5">INE</strain>
    </source>
</reference>
<dbReference type="EC" id="3.5.-.-" evidence="4"/>
<keyword evidence="2" id="KW-0812">Transmembrane</keyword>
<feature type="transmembrane region" description="Helical" evidence="2">
    <location>
        <begin position="12"/>
        <end position="31"/>
    </location>
</feature>
<evidence type="ECO:0000259" key="3">
    <source>
        <dbReference type="PROSITE" id="PS51677"/>
    </source>
</evidence>
<dbReference type="InterPro" id="IPR011330">
    <property type="entry name" value="Glyco_hydro/deAcase_b/a-brl"/>
</dbReference>
<dbReference type="SUPFAM" id="SSF88713">
    <property type="entry name" value="Glycoside hydrolase/deacetylase"/>
    <property type="match status" value="1"/>
</dbReference>
<dbReference type="GO" id="GO:0016810">
    <property type="term" value="F:hydrolase activity, acting on carbon-nitrogen (but not peptide) bonds"/>
    <property type="evidence" value="ECO:0007669"/>
    <property type="project" value="InterPro"/>
</dbReference>